<dbReference type="SUPFAM" id="SSF103473">
    <property type="entry name" value="MFS general substrate transporter"/>
    <property type="match status" value="1"/>
</dbReference>
<keyword evidence="3 7" id="KW-0812">Transmembrane</keyword>
<feature type="transmembrane region" description="Helical" evidence="7">
    <location>
        <begin position="117"/>
        <end position="138"/>
    </location>
</feature>
<evidence type="ECO:0000256" key="6">
    <source>
        <dbReference type="SAM" id="MobiDB-lite"/>
    </source>
</evidence>
<dbReference type="AlphaFoldDB" id="A0A7R9IJH2"/>
<feature type="compositionally biased region" description="Basic and acidic residues" evidence="6">
    <location>
        <begin position="20"/>
        <end position="29"/>
    </location>
</feature>
<evidence type="ECO:0000256" key="4">
    <source>
        <dbReference type="ARBA" id="ARBA00022989"/>
    </source>
</evidence>
<keyword evidence="4 7" id="KW-1133">Transmembrane helix</keyword>
<accession>A0A7R9IJH2</accession>
<feature type="transmembrane region" description="Helical" evidence="7">
    <location>
        <begin position="51"/>
        <end position="69"/>
    </location>
</feature>
<feature type="domain" description="Major facilitator superfamily (MFS) profile" evidence="8">
    <location>
        <begin position="49"/>
        <end position="321"/>
    </location>
</feature>
<evidence type="ECO:0000313" key="9">
    <source>
        <dbReference type="EMBL" id="CAD7459544.1"/>
    </source>
</evidence>
<dbReference type="InterPro" id="IPR036259">
    <property type="entry name" value="MFS_trans_sf"/>
</dbReference>
<dbReference type="GO" id="GO:0016020">
    <property type="term" value="C:membrane"/>
    <property type="evidence" value="ECO:0007669"/>
    <property type="project" value="UniProtKB-SubCell"/>
</dbReference>
<proteinExistence type="predicted"/>
<protein>
    <recommendedName>
        <fullName evidence="8">Major facilitator superfamily (MFS) profile domain-containing protein</fullName>
    </recommendedName>
</protein>
<evidence type="ECO:0000256" key="3">
    <source>
        <dbReference type="ARBA" id="ARBA00022692"/>
    </source>
</evidence>
<gene>
    <name evidence="9" type="ORF">TTEB3V08_LOCUS7496</name>
</gene>
<evidence type="ECO:0000259" key="8">
    <source>
        <dbReference type="PROSITE" id="PS50850"/>
    </source>
</evidence>
<feature type="transmembrane region" description="Helical" evidence="7">
    <location>
        <begin position="89"/>
        <end position="108"/>
    </location>
</feature>
<reference evidence="9" key="1">
    <citation type="submission" date="2020-11" db="EMBL/GenBank/DDBJ databases">
        <authorList>
            <person name="Tran Van P."/>
        </authorList>
    </citation>
    <scope>NUCLEOTIDE SEQUENCE</scope>
</reference>
<dbReference type="PANTHER" id="PTHR23511:SF35">
    <property type="entry name" value="MAJOR FACILITATOR SUPERFAMILY (MFS) PROFILE DOMAIN-CONTAINING PROTEIN"/>
    <property type="match status" value="1"/>
</dbReference>
<dbReference type="Pfam" id="PF07690">
    <property type="entry name" value="MFS_1"/>
    <property type="match status" value="1"/>
</dbReference>
<keyword evidence="5 7" id="KW-0472">Membrane</keyword>
<dbReference type="InterPro" id="IPR020846">
    <property type="entry name" value="MFS_dom"/>
</dbReference>
<dbReference type="InterPro" id="IPR011701">
    <property type="entry name" value="MFS"/>
</dbReference>
<feature type="transmembrane region" description="Helical" evidence="7">
    <location>
        <begin position="144"/>
        <end position="163"/>
    </location>
</feature>
<sequence>MRRSKSPYAPPAFLVGRPGQEPRAEKKNGKETVDFETAIALTGQGRFHYRLMFGCGFCLVAMVCELYGTSYLLPAAQCDFQMSAQEKGLLNSISLIGVISSSHLWGYLADTKGRRKILMVTLAMDAVCAVISCFAPTFYIYLVVRYFCGFFVCGPSAIVYAYIGEFHATPTRARAIVFVSVVVSIASIGQPASATVAFTPCGQRKGILPFQQRAVTSSLCLSLFSGCGDLFRHFLSERLLCYLDNGIGRRTEVGVVMSGVRVNTIVCTGVESIGGNAGLKPGLLVMERLLGIEAWYAGDGEVAWERGLEAWFAGDGEVAWD</sequence>
<keyword evidence="2" id="KW-0813">Transport</keyword>
<dbReference type="GO" id="GO:0022857">
    <property type="term" value="F:transmembrane transporter activity"/>
    <property type="evidence" value="ECO:0007669"/>
    <property type="project" value="InterPro"/>
</dbReference>
<feature type="region of interest" description="Disordered" evidence="6">
    <location>
        <begin position="1"/>
        <end position="29"/>
    </location>
</feature>
<dbReference type="EMBL" id="OE002948">
    <property type="protein sequence ID" value="CAD7459544.1"/>
    <property type="molecule type" value="Genomic_DNA"/>
</dbReference>
<dbReference type="PANTHER" id="PTHR23511">
    <property type="entry name" value="SYNAPTIC VESICLE GLYCOPROTEIN 2"/>
    <property type="match status" value="1"/>
</dbReference>
<name>A0A7R9IJH2_9NEOP</name>
<evidence type="ECO:0000256" key="2">
    <source>
        <dbReference type="ARBA" id="ARBA00022448"/>
    </source>
</evidence>
<organism evidence="9">
    <name type="scientific">Timema tahoe</name>
    <dbReference type="NCBI Taxonomy" id="61484"/>
    <lineage>
        <taxon>Eukaryota</taxon>
        <taxon>Metazoa</taxon>
        <taxon>Ecdysozoa</taxon>
        <taxon>Arthropoda</taxon>
        <taxon>Hexapoda</taxon>
        <taxon>Insecta</taxon>
        <taxon>Pterygota</taxon>
        <taxon>Neoptera</taxon>
        <taxon>Polyneoptera</taxon>
        <taxon>Phasmatodea</taxon>
        <taxon>Timematodea</taxon>
        <taxon>Timematoidea</taxon>
        <taxon>Timematidae</taxon>
        <taxon>Timema</taxon>
    </lineage>
</organism>
<comment type="subcellular location">
    <subcellularLocation>
        <location evidence="1">Membrane</location>
        <topology evidence="1">Multi-pass membrane protein</topology>
    </subcellularLocation>
</comment>
<evidence type="ECO:0000256" key="1">
    <source>
        <dbReference type="ARBA" id="ARBA00004141"/>
    </source>
</evidence>
<dbReference type="Gene3D" id="1.20.1250.20">
    <property type="entry name" value="MFS general substrate transporter like domains"/>
    <property type="match status" value="1"/>
</dbReference>
<dbReference type="PROSITE" id="PS50850">
    <property type="entry name" value="MFS"/>
    <property type="match status" value="1"/>
</dbReference>
<feature type="transmembrane region" description="Helical" evidence="7">
    <location>
        <begin position="175"/>
        <end position="198"/>
    </location>
</feature>
<evidence type="ECO:0000256" key="7">
    <source>
        <dbReference type="SAM" id="Phobius"/>
    </source>
</evidence>
<evidence type="ECO:0000256" key="5">
    <source>
        <dbReference type="ARBA" id="ARBA00023136"/>
    </source>
</evidence>